<evidence type="ECO:0000256" key="1">
    <source>
        <dbReference type="SAM" id="Phobius"/>
    </source>
</evidence>
<keyword evidence="1" id="KW-0812">Transmembrane</keyword>
<comment type="caution">
    <text evidence="2">The sequence shown here is derived from an EMBL/GenBank/DDBJ whole genome shotgun (WGS) entry which is preliminary data.</text>
</comment>
<keyword evidence="1" id="KW-0472">Membrane</keyword>
<evidence type="ECO:0000313" key="2">
    <source>
        <dbReference type="EMBL" id="GAG80558.1"/>
    </source>
</evidence>
<dbReference type="AlphaFoldDB" id="X1B8V2"/>
<proteinExistence type="predicted"/>
<protein>
    <submittedName>
        <fullName evidence="2">Uncharacterized protein</fullName>
    </submittedName>
</protein>
<gene>
    <name evidence="2" type="ORF">S01H4_23792</name>
</gene>
<name>X1B8V2_9ZZZZ</name>
<organism evidence="2">
    <name type="scientific">marine sediment metagenome</name>
    <dbReference type="NCBI Taxonomy" id="412755"/>
    <lineage>
        <taxon>unclassified sequences</taxon>
        <taxon>metagenomes</taxon>
        <taxon>ecological metagenomes</taxon>
    </lineage>
</organism>
<keyword evidence="1" id="KW-1133">Transmembrane helix</keyword>
<sequence>MDTKTQRKVKILLVMTAFFSIQLIIIGLINYPWISYYDENEVEDLRDDMLDFANSHQNPDSDLFIEPLIDSNYRAIDSVNYSSSLLLSTN</sequence>
<feature type="non-terminal residue" evidence="2">
    <location>
        <position position="90"/>
    </location>
</feature>
<dbReference type="EMBL" id="BART01011085">
    <property type="protein sequence ID" value="GAG80558.1"/>
    <property type="molecule type" value="Genomic_DNA"/>
</dbReference>
<feature type="transmembrane region" description="Helical" evidence="1">
    <location>
        <begin position="12"/>
        <end position="34"/>
    </location>
</feature>
<accession>X1B8V2</accession>
<reference evidence="2" key="1">
    <citation type="journal article" date="2014" name="Front. Microbiol.">
        <title>High frequency of phylogenetically diverse reductive dehalogenase-homologous genes in deep subseafloor sedimentary metagenomes.</title>
        <authorList>
            <person name="Kawai M."/>
            <person name="Futagami T."/>
            <person name="Toyoda A."/>
            <person name="Takaki Y."/>
            <person name="Nishi S."/>
            <person name="Hori S."/>
            <person name="Arai W."/>
            <person name="Tsubouchi T."/>
            <person name="Morono Y."/>
            <person name="Uchiyama I."/>
            <person name="Ito T."/>
            <person name="Fujiyama A."/>
            <person name="Inagaki F."/>
            <person name="Takami H."/>
        </authorList>
    </citation>
    <scope>NUCLEOTIDE SEQUENCE</scope>
    <source>
        <strain evidence="2">Expedition CK06-06</strain>
    </source>
</reference>